<keyword evidence="3" id="KW-1185">Reference proteome</keyword>
<evidence type="ECO:0000313" key="2">
    <source>
        <dbReference type="EMBL" id="NRN66967.1"/>
    </source>
</evidence>
<dbReference type="InterPro" id="IPR005302">
    <property type="entry name" value="MoCF_Sase_C"/>
</dbReference>
<dbReference type="Pfam" id="PF03473">
    <property type="entry name" value="MOSC"/>
    <property type="match status" value="1"/>
</dbReference>
<dbReference type="InterPro" id="IPR005303">
    <property type="entry name" value="MOCOS_middle"/>
</dbReference>
<dbReference type="PROSITE" id="PS51340">
    <property type="entry name" value="MOSC"/>
    <property type="match status" value="1"/>
</dbReference>
<dbReference type="Gene3D" id="2.40.33.20">
    <property type="entry name" value="PK beta-barrel domain-like"/>
    <property type="match status" value="1"/>
</dbReference>
<gene>
    <name evidence="2" type="ORF">GC106_42000</name>
</gene>
<reference evidence="2 3" key="1">
    <citation type="submission" date="2020-01" db="EMBL/GenBank/DDBJ databases">
        <title>Kibdelosporangium persica a novel Actinomycetes from a hot desert in Iran.</title>
        <authorList>
            <person name="Safaei N."/>
            <person name="Zaburannyi N."/>
            <person name="Mueller R."/>
            <person name="Wink J."/>
        </authorList>
    </citation>
    <scope>NUCLEOTIDE SEQUENCE [LARGE SCALE GENOMIC DNA]</scope>
    <source>
        <strain evidence="2 3">4NS15</strain>
    </source>
</reference>
<dbReference type="Proteomes" id="UP000763557">
    <property type="component" value="Unassembled WGS sequence"/>
</dbReference>
<organism evidence="2 3">
    <name type="scientific">Kibdelosporangium persicum</name>
    <dbReference type="NCBI Taxonomy" id="2698649"/>
    <lineage>
        <taxon>Bacteria</taxon>
        <taxon>Bacillati</taxon>
        <taxon>Actinomycetota</taxon>
        <taxon>Actinomycetes</taxon>
        <taxon>Pseudonocardiales</taxon>
        <taxon>Pseudonocardiaceae</taxon>
        <taxon>Kibdelosporangium</taxon>
    </lineage>
</organism>
<dbReference type="InterPro" id="IPR011037">
    <property type="entry name" value="Pyrv_Knase-like_insert_dom_sf"/>
</dbReference>
<evidence type="ECO:0000313" key="3">
    <source>
        <dbReference type="Proteomes" id="UP000763557"/>
    </source>
</evidence>
<dbReference type="EMBL" id="JAAATY010000012">
    <property type="protein sequence ID" value="NRN66967.1"/>
    <property type="molecule type" value="Genomic_DNA"/>
</dbReference>
<proteinExistence type="predicted"/>
<dbReference type="SUPFAM" id="SSF50800">
    <property type="entry name" value="PK beta-barrel domain-like"/>
    <property type="match status" value="1"/>
</dbReference>
<name>A0ABX2F6T1_9PSEU</name>
<protein>
    <submittedName>
        <fullName evidence="2">Sulfurase</fullName>
    </submittedName>
</protein>
<dbReference type="RefSeq" id="WP_173133921.1">
    <property type="nucleotide sequence ID" value="NZ_CBCSGW010000001.1"/>
</dbReference>
<comment type="caution">
    <text evidence="2">The sequence shown here is derived from an EMBL/GenBank/DDBJ whole genome shotgun (WGS) entry which is preliminary data.</text>
</comment>
<evidence type="ECO:0000259" key="1">
    <source>
        <dbReference type="PROSITE" id="PS51340"/>
    </source>
</evidence>
<accession>A0ABX2F6T1</accession>
<sequence length="277" mass="29948">MSETISALWRFPVKSMRGEAVDTVDVTPAGIVGDRAYGMVDIATGKVVSAKNPKLWPDLFLCRASFVEPPLPGAPPPPARIELGDGTVTRTDAPDVNAVLSRFFGRDVRLITAAPEHYVIDEYRQDGSVADEPLGASAFEALGLPSAVPARALVDFYPVSVLATANLRHLSTLVPGCDWDVRRFRMNVVIETVDPEQSWIGTELAVGDQVRLGMAMRTERCVMVNLGLEELPYDNRVLKTLGRHNQLCLGVYGVATVGGTLRTGDPVRRKPAGRGVA</sequence>
<dbReference type="Pfam" id="PF03476">
    <property type="entry name" value="MOSC_N"/>
    <property type="match status" value="1"/>
</dbReference>
<feature type="domain" description="MOSC" evidence="1">
    <location>
        <begin position="131"/>
        <end position="270"/>
    </location>
</feature>